<comment type="caution">
    <text evidence="4">The sequence shown here is derived from an EMBL/GenBank/DDBJ whole genome shotgun (WGS) entry which is preliminary data.</text>
</comment>
<reference evidence="4" key="1">
    <citation type="journal article" date="2021" name="PeerJ">
        <title>Extensive microbial diversity within the chicken gut microbiome revealed by metagenomics and culture.</title>
        <authorList>
            <person name="Gilroy R."/>
            <person name="Ravi A."/>
            <person name="Getino M."/>
            <person name="Pursley I."/>
            <person name="Horton D.L."/>
            <person name="Alikhan N.F."/>
            <person name="Baker D."/>
            <person name="Gharbi K."/>
            <person name="Hall N."/>
            <person name="Watson M."/>
            <person name="Adriaenssens E.M."/>
            <person name="Foster-Nyarko E."/>
            <person name="Jarju S."/>
            <person name="Secka A."/>
            <person name="Antonio M."/>
            <person name="Oren A."/>
            <person name="Chaudhuri R.R."/>
            <person name="La Ragione R."/>
            <person name="Hildebrand F."/>
            <person name="Pallen M.J."/>
        </authorList>
    </citation>
    <scope>NUCLEOTIDE SEQUENCE</scope>
    <source>
        <strain evidence="4">ChiBcec15-1070</strain>
    </source>
</reference>
<feature type="domain" description="Outer membrane protein beta-barrel" evidence="3">
    <location>
        <begin position="488"/>
        <end position="832"/>
    </location>
</feature>
<reference evidence="4" key="2">
    <citation type="submission" date="2021-04" db="EMBL/GenBank/DDBJ databases">
        <authorList>
            <person name="Gilroy R."/>
        </authorList>
    </citation>
    <scope>NUCLEOTIDE SEQUENCE</scope>
    <source>
        <strain evidence="4">ChiBcec15-1070</strain>
    </source>
</reference>
<dbReference type="InterPro" id="IPR041700">
    <property type="entry name" value="OMP_b-brl_3"/>
</dbReference>
<dbReference type="Proteomes" id="UP000823926">
    <property type="component" value="Unassembled WGS sequence"/>
</dbReference>
<dbReference type="EMBL" id="DXHL01000019">
    <property type="protein sequence ID" value="HIW10576.1"/>
    <property type="molecule type" value="Genomic_DNA"/>
</dbReference>
<name>A0A9D1TXQ9_9BACT</name>
<feature type="region of interest" description="Disordered" evidence="1">
    <location>
        <begin position="941"/>
        <end position="968"/>
    </location>
</feature>
<proteinExistence type="predicted"/>
<keyword evidence="2" id="KW-0732">Signal</keyword>
<feature type="compositionally biased region" description="Basic and acidic residues" evidence="1">
    <location>
        <begin position="941"/>
        <end position="951"/>
    </location>
</feature>
<feature type="chain" id="PRO_5038520528" evidence="2">
    <location>
        <begin position="21"/>
        <end position="968"/>
    </location>
</feature>
<gene>
    <name evidence="4" type="ORF">H9888_03645</name>
</gene>
<organism evidence="4 5">
    <name type="scientific">Candidatus Rikenella faecigallinarum</name>
    <dbReference type="NCBI Taxonomy" id="2838745"/>
    <lineage>
        <taxon>Bacteria</taxon>
        <taxon>Pseudomonadati</taxon>
        <taxon>Bacteroidota</taxon>
        <taxon>Bacteroidia</taxon>
        <taxon>Bacteroidales</taxon>
        <taxon>Rikenellaceae</taxon>
        <taxon>Rikenella</taxon>
    </lineage>
</organism>
<dbReference type="Pfam" id="PF14905">
    <property type="entry name" value="OMP_b-brl_3"/>
    <property type="match status" value="1"/>
</dbReference>
<feature type="signal peptide" evidence="2">
    <location>
        <begin position="1"/>
        <end position="20"/>
    </location>
</feature>
<evidence type="ECO:0000313" key="5">
    <source>
        <dbReference type="Proteomes" id="UP000823926"/>
    </source>
</evidence>
<accession>A0A9D1TXQ9</accession>
<evidence type="ECO:0000256" key="2">
    <source>
        <dbReference type="SAM" id="SignalP"/>
    </source>
</evidence>
<dbReference type="SUPFAM" id="SSF56935">
    <property type="entry name" value="Porins"/>
    <property type="match status" value="1"/>
</dbReference>
<dbReference type="SUPFAM" id="SSF49464">
    <property type="entry name" value="Carboxypeptidase regulatory domain-like"/>
    <property type="match status" value="1"/>
</dbReference>
<evidence type="ECO:0000256" key="1">
    <source>
        <dbReference type="SAM" id="MobiDB-lite"/>
    </source>
</evidence>
<sequence length="968" mass="107850">MKRVIGLFTLLVLTTAAATAQVTIKGRVIGSDDGKPITGAYVIINASEPDAAKRTSLTDFDGNFQVVSREKNTNVTITFIGYQNYYRVVGEAKQTVDLGTIRLSPEAQVTQAVTVTAKAPMAVVKGDTLQYNAAAFKTNPDASSEDLLKKMPGVTTNDDGAVEVHGETLGKVYVDGKEFFADDPAVALKTLPADVIASIQVFDDKSDESKFSGFDDGERIKAINIVTQNGVSNSVFGKAYAGYGTDNRYSAGVAANIFNADQRWTVLASSNNVNNQGFTLNDIAGAMTGRRGGMGGGIDASQFTTNVRGGIQTTTMAGLNYQGDFEKVKISGSYFFNNVNANIWQIVGREYQSQDLLQNDTTRSQGYNYQHRANLRIEWNPNETNRIFFTPRITYSTNHGNSSSMSLSLLNGMPNTSGNNRYATQLGTYDASANLFWMHRFEKAGRTLSIGGSGGGTNGWGERTQESVYGSISDDESLNQSVAQTIGLTYNELNQIGILDAPGYDLSGRISYSEPLSKSSRLQFSYRFSYDQSDSKKLSYNLTDELASLDAIRDLITELGLDPDPTTSNLFNRDQTRHVGTIGYNWVKQKKMNLNASISYQYSTLNDDETYPRMLTSQYNFDAWLPRVRFEFNPSQMEHLNIEYRRTTSTPTVNQLQDLYDISDPLNVSVGNPNLKQSYTDRIDIRYNRANPEKSNYFHLFGRVNFIQNYISTHRRFLTEDMVVDGTTIVKGAQLSSPVNLNGYISANLFSMYGFSINPIRSNLNIGLMYMYTRTPSIEDNIEYRTNSNRVNLNLSLTSNISEAVDFTVAYRPGITFTTGRDQQTQSRTFDRYIRSDLSAFLNLYLWKGLFINLDATWRNSFGTQASYSQHYALLNAGIGYKFLKYRQAEVRISGYDLLNQNRAFRQSTQSSYIQTTLSNVLQRYFMVSFTYKFDTRKGRNADNYGTEDRPAGPMGGGPRPGGGRGPR</sequence>
<evidence type="ECO:0000259" key="3">
    <source>
        <dbReference type="Pfam" id="PF14905"/>
    </source>
</evidence>
<evidence type="ECO:0000313" key="4">
    <source>
        <dbReference type="EMBL" id="HIW10576.1"/>
    </source>
</evidence>
<protein>
    <submittedName>
        <fullName evidence="4">Outer membrane beta-barrel protein</fullName>
    </submittedName>
</protein>
<dbReference type="InterPro" id="IPR008969">
    <property type="entry name" value="CarboxyPept-like_regulatory"/>
</dbReference>
<feature type="compositionally biased region" description="Gly residues" evidence="1">
    <location>
        <begin position="954"/>
        <end position="968"/>
    </location>
</feature>
<dbReference type="Gene3D" id="2.60.40.1120">
    <property type="entry name" value="Carboxypeptidase-like, regulatory domain"/>
    <property type="match status" value="1"/>
</dbReference>
<dbReference type="AlphaFoldDB" id="A0A9D1TXQ9"/>